<organism evidence="1">
    <name type="scientific">Schistocephalus solidus</name>
    <name type="common">Tapeworm</name>
    <dbReference type="NCBI Taxonomy" id="70667"/>
    <lineage>
        <taxon>Eukaryota</taxon>
        <taxon>Metazoa</taxon>
        <taxon>Spiralia</taxon>
        <taxon>Lophotrochozoa</taxon>
        <taxon>Platyhelminthes</taxon>
        <taxon>Cestoda</taxon>
        <taxon>Eucestoda</taxon>
        <taxon>Diphyllobothriidea</taxon>
        <taxon>Diphyllobothriidae</taxon>
        <taxon>Schistocephalus</taxon>
    </lineage>
</organism>
<evidence type="ECO:0000313" key="1">
    <source>
        <dbReference type="EMBL" id="JAP48905.1"/>
    </source>
</evidence>
<gene>
    <name evidence="1" type="ORF">TR117057</name>
</gene>
<dbReference type="AlphaFoldDB" id="A0A0X3PAE3"/>
<sequence>MHNLIIQLVWRRYVDLAILLDVLLQFVFFGCHSGSQQDSVSEEEEGGAGRHAELSGKTNVFGCVYCQDYKTLIFIANFLQDLHNFCVILIVELHKGDHYETGLGISEALLKAHIDFVQSRHFSDEDLA</sequence>
<dbReference type="EMBL" id="GEEE01014320">
    <property type="protein sequence ID" value="JAP48905.1"/>
    <property type="molecule type" value="Transcribed_RNA"/>
</dbReference>
<protein>
    <submittedName>
        <fullName evidence="1">Uncharacterized protein</fullName>
    </submittedName>
</protein>
<accession>A0A0X3PAE3</accession>
<name>A0A0X3PAE3_SCHSO</name>
<reference evidence="1" key="1">
    <citation type="submission" date="2016-01" db="EMBL/GenBank/DDBJ databases">
        <title>Reference transcriptome for the parasite Schistocephalus solidus: insights into the molecular evolution of parasitism.</title>
        <authorList>
            <person name="Hebert F.O."/>
            <person name="Grambauer S."/>
            <person name="Barber I."/>
            <person name="Landry C.R."/>
            <person name="Aubin-Horth N."/>
        </authorList>
    </citation>
    <scope>NUCLEOTIDE SEQUENCE</scope>
</reference>
<proteinExistence type="predicted"/>